<protein>
    <recommendedName>
        <fullName evidence="5">CENP-V/GFA domain-containing protein</fullName>
    </recommendedName>
</protein>
<sequence>MRDALTGKCLCGDVRYSLTQEPLGSGICHCTHCARQSGSLMSMVCVVPSNAFQLEQGELTVYQDIADSGNTVLRKFCRRCGSPIVSELLSRPGVLYVKAGTLDDWHRFQPKLEIYRSRAAEWFPHFVDVTSFAEGQNG</sequence>
<proteinExistence type="inferred from homology"/>
<dbReference type="InterPro" id="IPR006913">
    <property type="entry name" value="CENP-V/GFA"/>
</dbReference>
<evidence type="ECO:0000313" key="7">
    <source>
        <dbReference type="Proteomes" id="UP000094256"/>
    </source>
</evidence>
<evidence type="ECO:0000313" key="6">
    <source>
        <dbReference type="EMBL" id="AOH83276.1"/>
    </source>
</evidence>
<feature type="domain" description="CENP-V/GFA" evidence="5">
    <location>
        <begin position="5"/>
        <end position="116"/>
    </location>
</feature>
<dbReference type="PANTHER" id="PTHR33337">
    <property type="entry name" value="GFA DOMAIN-CONTAINING PROTEIN"/>
    <property type="match status" value="1"/>
</dbReference>
<dbReference type="PANTHER" id="PTHR33337:SF40">
    <property type="entry name" value="CENP-V_GFA DOMAIN-CONTAINING PROTEIN-RELATED"/>
    <property type="match status" value="1"/>
</dbReference>
<evidence type="ECO:0000256" key="1">
    <source>
        <dbReference type="ARBA" id="ARBA00005495"/>
    </source>
</evidence>
<dbReference type="KEGG" id="span:AWL63_04110"/>
<evidence type="ECO:0000256" key="4">
    <source>
        <dbReference type="ARBA" id="ARBA00023239"/>
    </source>
</evidence>
<evidence type="ECO:0000256" key="3">
    <source>
        <dbReference type="ARBA" id="ARBA00022833"/>
    </source>
</evidence>
<dbReference type="OrthoDB" id="7186766at2"/>
<accession>A0A1B3Z782</accession>
<keyword evidence="2" id="KW-0479">Metal-binding</keyword>
<comment type="similarity">
    <text evidence="1">Belongs to the Gfa family.</text>
</comment>
<dbReference type="GO" id="GO:0046872">
    <property type="term" value="F:metal ion binding"/>
    <property type="evidence" value="ECO:0007669"/>
    <property type="project" value="UniProtKB-KW"/>
</dbReference>
<dbReference type="STRING" id="1560345.AWL63_04110"/>
<dbReference type="EMBL" id="CP014168">
    <property type="protein sequence ID" value="AOH83276.1"/>
    <property type="molecule type" value="Genomic_DNA"/>
</dbReference>
<dbReference type="Gene3D" id="3.90.1590.10">
    <property type="entry name" value="glutathione-dependent formaldehyde- activating enzyme (gfa)"/>
    <property type="match status" value="1"/>
</dbReference>
<keyword evidence="3" id="KW-0862">Zinc</keyword>
<organism evidence="6 7">
    <name type="scientific">Sphingomonas panacis</name>
    <dbReference type="NCBI Taxonomy" id="1560345"/>
    <lineage>
        <taxon>Bacteria</taxon>
        <taxon>Pseudomonadati</taxon>
        <taxon>Pseudomonadota</taxon>
        <taxon>Alphaproteobacteria</taxon>
        <taxon>Sphingomonadales</taxon>
        <taxon>Sphingomonadaceae</taxon>
        <taxon>Sphingomonas</taxon>
    </lineage>
</organism>
<dbReference type="GO" id="GO:0016846">
    <property type="term" value="F:carbon-sulfur lyase activity"/>
    <property type="evidence" value="ECO:0007669"/>
    <property type="project" value="InterPro"/>
</dbReference>
<name>A0A1B3Z782_9SPHN</name>
<dbReference type="InterPro" id="IPR011057">
    <property type="entry name" value="Mss4-like_sf"/>
</dbReference>
<dbReference type="PROSITE" id="PS51891">
    <property type="entry name" value="CENP_V_GFA"/>
    <property type="match status" value="1"/>
</dbReference>
<keyword evidence="4" id="KW-0456">Lyase</keyword>
<dbReference type="Pfam" id="PF04828">
    <property type="entry name" value="GFA"/>
    <property type="match status" value="1"/>
</dbReference>
<evidence type="ECO:0000256" key="2">
    <source>
        <dbReference type="ARBA" id="ARBA00022723"/>
    </source>
</evidence>
<evidence type="ECO:0000259" key="5">
    <source>
        <dbReference type="PROSITE" id="PS51891"/>
    </source>
</evidence>
<dbReference type="RefSeq" id="WP_069203855.1">
    <property type="nucleotide sequence ID" value="NZ_CP014168.1"/>
</dbReference>
<dbReference type="SUPFAM" id="SSF51316">
    <property type="entry name" value="Mss4-like"/>
    <property type="match status" value="1"/>
</dbReference>
<dbReference type="AlphaFoldDB" id="A0A1B3Z782"/>
<dbReference type="Proteomes" id="UP000094256">
    <property type="component" value="Chromosome"/>
</dbReference>
<keyword evidence="7" id="KW-1185">Reference proteome</keyword>
<reference evidence="6 7" key="1">
    <citation type="submission" date="2016-01" db="EMBL/GenBank/DDBJ databases">
        <title>Complete genome and mega plasmid sequence of Sphingomonas panacis DCY99 elicits systemic resistance in rice to Xanthomonas oryzae.</title>
        <authorList>
            <person name="Kim Y.J."/>
            <person name="Yang D.C."/>
            <person name="Sing P."/>
        </authorList>
    </citation>
    <scope>NUCLEOTIDE SEQUENCE [LARGE SCALE GENOMIC DNA]</scope>
    <source>
        <strain evidence="6 7">DCY99</strain>
    </source>
</reference>
<gene>
    <name evidence="6" type="ORF">AWL63_04110</name>
</gene>